<comment type="caution">
    <text evidence="2">The sequence shown here is derived from an EMBL/GenBank/DDBJ whole genome shotgun (WGS) entry which is preliminary data.</text>
</comment>
<evidence type="ECO:0000259" key="1">
    <source>
        <dbReference type="PROSITE" id="PS51186"/>
    </source>
</evidence>
<dbReference type="OrthoDB" id="6293260at2"/>
<feature type="domain" description="N-acetyltransferase" evidence="1">
    <location>
        <begin position="16"/>
        <end position="176"/>
    </location>
</feature>
<dbReference type="RefSeq" id="WP_106727034.1">
    <property type="nucleotide sequence ID" value="NZ_PXYL01000023.1"/>
</dbReference>
<organism evidence="2 3">
    <name type="scientific">Pseudaminobacter soli</name>
    <name type="common">ex Li et al. 2025</name>
    <dbReference type="NCBI Taxonomy" id="1295366"/>
    <lineage>
        <taxon>Bacteria</taxon>
        <taxon>Pseudomonadati</taxon>
        <taxon>Pseudomonadota</taxon>
        <taxon>Alphaproteobacteria</taxon>
        <taxon>Hyphomicrobiales</taxon>
        <taxon>Phyllobacteriaceae</taxon>
        <taxon>Pseudaminobacter</taxon>
    </lineage>
</organism>
<dbReference type="AlphaFoldDB" id="A0A2P7RZJ7"/>
<dbReference type="Gene3D" id="3.40.630.30">
    <property type="match status" value="1"/>
</dbReference>
<protein>
    <submittedName>
        <fullName evidence="2">GNAT family N-acetyltransferase</fullName>
    </submittedName>
</protein>
<gene>
    <name evidence="2" type="ORF">C7I85_26645</name>
</gene>
<reference evidence="2 3" key="1">
    <citation type="submission" date="2018-03" db="EMBL/GenBank/DDBJ databases">
        <title>The draft genome of Mesorhizobium soli JCM 19897.</title>
        <authorList>
            <person name="Li L."/>
            <person name="Liu L."/>
            <person name="Liang L."/>
            <person name="Wang T."/>
            <person name="Zhang X."/>
        </authorList>
    </citation>
    <scope>NUCLEOTIDE SEQUENCE [LARGE SCALE GENOMIC DNA]</scope>
    <source>
        <strain evidence="2 3">JCM 19897</strain>
    </source>
</reference>
<dbReference type="PANTHER" id="PTHR43792:SF16">
    <property type="entry name" value="N-ACETYLTRANSFERASE DOMAIN-CONTAINING PROTEIN"/>
    <property type="match status" value="1"/>
</dbReference>
<dbReference type="GO" id="GO:0016747">
    <property type="term" value="F:acyltransferase activity, transferring groups other than amino-acyl groups"/>
    <property type="evidence" value="ECO:0007669"/>
    <property type="project" value="InterPro"/>
</dbReference>
<dbReference type="InterPro" id="IPR016181">
    <property type="entry name" value="Acyl_CoA_acyltransferase"/>
</dbReference>
<evidence type="ECO:0000313" key="2">
    <source>
        <dbReference type="EMBL" id="PSJ55630.1"/>
    </source>
</evidence>
<dbReference type="EMBL" id="PXYL01000023">
    <property type="protein sequence ID" value="PSJ55630.1"/>
    <property type="molecule type" value="Genomic_DNA"/>
</dbReference>
<keyword evidence="2" id="KW-0808">Transferase</keyword>
<dbReference type="InterPro" id="IPR000182">
    <property type="entry name" value="GNAT_dom"/>
</dbReference>
<name>A0A2P7RZJ7_9HYPH</name>
<dbReference type="PROSITE" id="PS51186">
    <property type="entry name" value="GNAT"/>
    <property type="match status" value="1"/>
</dbReference>
<keyword evidence="3" id="KW-1185">Reference proteome</keyword>
<proteinExistence type="predicted"/>
<evidence type="ECO:0000313" key="3">
    <source>
        <dbReference type="Proteomes" id="UP000240653"/>
    </source>
</evidence>
<accession>A0A2P7RZJ7</accession>
<dbReference type="InterPro" id="IPR051531">
    <property type="entry name" value="N-acetyltransferase"/>
</dbReference>
<dbReference type="Pfam" id="PF13302">
    <property type="entry name" value="Acetyltransf_3"/>
    <property type="match status" value="1"/>
</dbReference>
<dbReference type="SUPFAM" id="SSF55729">
    <property type="entry name" value="Acyl-CoA N-acyltransferases (Nat)"/>
    <property type="match status" value="1"/>
</dbReference>
<sequence length="176" mass="19781">MNSQNSDIPVIETARTILRPHRRSDFEASLALWADMAVTRHIGGRPMTSEEVWARLLRYAGLWRMLGYGYWVVEERDSGRFLGEVGFQDVKRDIEPDFGGAPEAGWVIAPAAHGKGFASEAVAAIHEWADRNFGGKRTVCIIDPDNLPSIRVAEKFGYREVTQTTYKGSPVILFER</sequence>
<dbReference type="PANTHER" id="PTHR43792">
    <property type="entry name" value="GNAT FAMILY, PUTATIVE (AFU_ORTHOLOGUE AFUA_3G00765)-RELATED-RELATED"/>
    <property type="match status" value="1"/>
</dbReference>
<dbReference type="Proteomes" id="UP000240653">
    <property type="component" value="Unassembled WGS sequence"/>
</dbReference>